<accession>A0A8H2PT57</accession>
<dbReference type="EMBL" id="VFBM01000001">
    <property type="protein sequence ID" value="TNX93920.1"/>
    <property type="molecule type" value="Genomic_DNA"/>
</dbReference>
<comment type="caution">
    <text evidence="1">The sequence shown here is derived from an EMBL/GenBank/DDBJ whole genome shotgun (WGS) entry which is preliminary data.</text>
</comment>
<reference evidence="1 2" key="1">
    <citation type="submission" date="2019-06" db="EMBL/GenBank/DDBJ databases">
        <title>Genome of Acinetobacter radioresistens APH1, a phenol degrading strain.</title>
        <authorList>
            <person name="Liu Y."/>
        </authorList>
    </citation>
    <scope>NUCLEOTIDE SEQUENCE [LARGE SCALE GENOMIC DNA]</scope>
    <source>
        <strain evidence="1 2">APH1</strain>
    </source>
</reference>
<evidence type="ECO:0000313" key="1">
    <source>
        <dbReference type="EMBL" id="TNX93920.1"/>
    </source>
</evidence>
<dbReference type="Proteomes" id="UP000314285">
    <property type="component" value="Unassembled WGS sequence"/>
</dbReference>
<name>A0A8H2PT57_ACIRA</name>
<evidence type="ECO:0000313" key="2">
    <source>
        <dbReference type="Proteomes" id="UP000314285"/>
    </source>
</evidence>
<gene>
    <name evidence="1" type="ORF">FHY67_00180</name>
</gene>
<protein>
    <submittedName>
        <fullName evidence="1">Uncharacterized protein</fullName>
    </submittedName>
</protein>
<proteinExistence type="predicted"/>
<organism evidence="1 2">
    <name type="scientific">Acinetobacter radioresistens</name>
    <dbReference type="NCBI Taxonomy" id="40216"/>
    <lineage>
        <taxon>Bacteria</taxon>
        <taxon>Pseudomonadati</taxon>
        <taxon>Pseudomonadota</taxon>
        <taxon>Gammaproteobacteria</taxon>
        <taxon>Moraxellales</taxon>
        <taxon>Moraxellaceae</taxon>
        <taxon>Acinetobacter</taxon>
    </lineage>
</organism>
<dbReference type="RefSeq" id="WP_034688584.1">
    <property type="nucleotide sequence ID" value="NZ_CP027365.1"/>
</dbReference>
<sequence length="632" mass="73753">MNALETARFLGYNNIVWIDDHFNTSPEEVANLIISNYEVCSQYNFNDTSINEILNQYSAFKDLDTVDVFYESIKSDLISFLQTKAPVDLLRIKNIVLEQETASKSEHQKELSPKIIEQICNYLQIDKDKRLNFSNAYSFISSTKNDNDTLYMIDLSEGESNPEKGLDILIQLIRQKSKSTAFILTHNTSKQDERKTEILYSDRPEFKNKITFSVISKEKLYNESLLDNSLKAALKKVTLRKNMVAILKKLEGHLQSVYSNTNNLLLDLTPEDIEKYIYEKGESEGVSELYVIERAFLSNTKYYIKDFFNLSKHQPTLEKLRQLKHIPIEIHEDFKIHPNLEYFRKLEIFNDSKVINNNFTAISCGDIFEIEINNKKEKFILLAQPCDIALRGLDGNRALKEGILAPLRVKNIKYDNPNINLIEIPKFIQQSPEYPIDLYSSYHTTYQQLKRSQKELSRTFKSLNKALKKNYDLENKYIGLKEMKLDFKIDDIQYYVNFTNAINVNLSILDLVAFNKEGYLSFENNQTISNHLTIAMQKRFEIIKDLFNKHFIELKTKKGSNRNFYLQANKALQIALFLEITPEFKCRKNKLSISWPVSRIGNIAEPYASEILKKYMYIMSRTAYDLDYTLSI</sequence>
<dbReference type="AlphaFoldDB" id="A0A8H2PT57"/>